<dbReference type="PANTHER" id="PTHR19328:SF13">
    <property type="entry name" value="HIPL1 PROTEIN"/>
    <property type="match status" value="1"/>
</dbReference>
<proteinExistence type="predicted"/>
<gene>
    <name evidence="4" type="ORF">O4U47_18145</name>
</gene>
<accession>A0ABT4TP37</accession>
<dbReference type="Gene3D" id="2.120.10.30">
    <property type="entry name" value="TolB, C-terminal domain"/>
    <property type="match status" value="1"/>
</dbReference>
<keyword evidence="5" id="KW-1185">Reference proteome</keyword>
<feature type="region of interest" description="Disordered" evidence="1">
    <location>
        <begin position="25"/>
        <end position="62"/>
    </location>
</feature>
<evidence type="ECO:0000259" key="3">
    <source>
        <dbReference type="Pfam" id="PF07995"/>
    </source>
</evidence>
<dbReference type="Pfam" id="PF07995">
    <property type="entry name" value="GSDH"/>
    <property type="match status" value="1"/>
</dbReference>
<feature type="region of interest" description="Disordered" evidence="1">
    <location>
        <begin position="360"/>
        <end position="385"/>
    </location>
</feature>
<evidence type="ECO:0000256" key="1">
    <source>
        <dbReference type="SAM" id="MobiDB-lite"/>
    </source>
</evidence>
<keyword evidence="2" id="KW-0732">Signal</keyword>
<dbReference type="InterPro" id="IPR011041">
    <property type="entry name" value="Quinoprot_gluc/sorb_DH_b-prop"/>
</dbReference>
<dbReference type="EMBL" id="JAQFWP010000035">
    <property type="protein sequence ID" value="MDA2806439.1"/>
    <property type="molecule type" value="Genomic_DNA"/>
</dbReference>
<dbReference type="SUPFAM" id="SSF50952">
    <property type="entry name" value="Soluble quinoprotein glucose dehydrogenase"/>
    <property type="match status" value="1"/>
</dbReference>
<evidence type="ECO:0000256" key="2">
    <source>
        <dbReference type="SAM" id="SignalP"/>
    </source>
</evidence>
<dbReference type="PANTHER" id="PTHR19328">
    <property type="entry name" value="HEDGEHOG-INTERACTING PROTEIN"/>
    <property type="match status" value="1"/>
</dbReference>
<dbReference type="Proteomes" id="UP001165685">
    <property type="component" value="Unassembled WGS sequence"/>
</dbReference>
<feature type="signal peptide" evidence="2">
    <location>
        <begin position="1"/>
        <end position="24"/>
    </location>
</feature>
<evidence type="ECO:0000313" key="5">
    <source>
        <dbReference type="Proteomes" id="UP001165685"/>
    </source>
</evidence>
<organism evidence="4 5">
    <name type="scientific">Nocardiopsis suaedae</name>
    <dbReference type="NCBI Taxonomy" id="3018444"/>
    <lineage>
        <taxon>Bacteria</taxon>
        <taxon>Bacillati</taxon>
        <taxon>Actinomycetota</taxon>
        <taxon>Actinomycetes</taxon>
        <taxon>Streptosporangiales</taxon>
        <taxon>Nocardiopsidaceae</taxon>
        <taxon>Nocardiopsis</taxon>
    </lineage>
</organism>
<dbReference type="RefSeq" id="WP_270679081.1">
    <property type="nucleotide sequence ID" value="NZ_JAQFWP010000035.1"/>
</dbReference>
<feature type="compositionally biased region" description="Basic and acidic residues" evidence="1">
    <location>
        <begin position="365"/>
        <end position="379"/>
    </location>
</feature>
<dbReference type="InterPro" id="IPR012938">
    <property type="entry name" value="Glc/Sorbosone_DH"/>
</dbReference>
<sequence length="385" mass="39529">MRARPRALRAASALLVLMAAPACAGGGGEPQEADGPGGASGTGPSATGEQGRLVPPGEPETLATGLEVPWEMEFLPDGSALVSERDSGRVLRVDADPGTESEEVGTVEGVGPGGEGGLLGLAVEPGADGDGGDGGDVFAYYTADTENRIVRMSYTPGEGLGEQEVIADGIPKARFHNGGRIEFGPDGMLYAGTGDAGQSGLAQDTDSPAGKILRMTTDGDPAPDNPFDNLVYSYGHRNVQGLAWHGNVLLATEFGQDTWDEVNAVRPGGDHGWPGVEGEGGGEGQVDPLVVWRPPEASPSGAVVAAGSLWVAALRGERLWRLPLTGDPEDPVGEPEALFTGEFGRIRDVAAEPGGGAVWIATSNRDGRGDPAADDDRIIRIPLGE</sequence>
<reference evidence="4" key="1">
    <citation type="submission" date="2023-01" db="EMBL/GenBank/DDBJ databases">
        <title>Draft genome sequence of Nocardiopsis sp. LSu2-4 isolated from halophytes.</title>
        <authorList>
            <person name="Duangmal K."/>
            <person name="Chantavorakit T."/>
        </authorList>
    </citation>
    <scope>NUCLEOTIDE SEQUENCE</scope>
    <source>
        <strain evidence="4">LSu2-4</strain>
    </source>
</reference>
<feature type="compositionally biased region" description="Gly residues" evidence="1">
    <location>
        <begin position="25"/>
        <end position="41"/>
    </location>
</feature>
<name>A0ABT4TP37_9ACTN</name>
<comment type="caution">
    <text evidence="4">The sequence shown here is derived from an EMBL/GenBank/DDBJ whole genome shotgun (WGS) entry which is preliminary data.</text>
</comment>
<feature type="domain" description="Glucose/Sorbosone dehydrogenase" evidence="3">
    <location>
        <begin position="66"/>
        <end position="368"/>
    </location>
</feature>
<feature type="chain" id="PRO_5046350608" evidence="2">
    <location>
        <begin position="25"/>
        <end position="385"/>
    </location>
</feature>
<protein>
    <submittedName>
        <fullName evidence="4">PQQ-dependent sugar dehydrogenase</fullName>
    </submittedName>
</protein>
<evidence type="ECO:0000313" key="4">
    <source>
        <dbReference type="EMBL" id="MDA2806439.1"/>
    </source>
</evidence>
<dbReference type="InterPro" id="IPR011042">
    <property type="entry name" value="6-blade_b-propeller_TolB-like"/>
</dbReference>